<dbReference type="GO" id="GO:0018493">
    <property type="term" value="F:formylmethanofuran dehydrogenase activity"/>
    <property type="evidence" value="ECO:0007669"/>
    <property type="project" value="UniProtKB-EC"/>
</dbReference>
<keyword evidence="5" id="KW-1185">Reference proteome</keyword>
<dbReference type="SUPFAM" id="SSF69336">
    <property type="entry name" value="Alpha subunit of glutamate synthase, C-terminal domain"/>
    <property type="match status" value="1"/>
</dbReference>
<evidence type="ECO:0000256" key="2">
    <source>
        <dbReference type="ARBA" id="ARBA00012692"/>
    </source>
</evidence>
<comment type="catalytic activity">
    <reaction evidence="3">
        <text>N-formylmethanofuran + 2 oxidized [2Fe-2S]-[ferredoxin] + H2O = methanofuran + 2 reduced [2Fe-2S]-[ferredoxin] + CO2 + H(+)</text>
        <dbReference type="Rhea" id="RHEA:19841"/>
        <dbReference type="Rhea" id="RHEA-COMP:10000"/>
        <dbReference type="Rhea" id="RHEA-COMP:10001"/>
        <dbReference type="ChEBI" id="CHEBI:15377"/>
        <dbReference type="ChEBI" id="CHEBI:15378"/>
        <dbReference type="ChEBI" id="CHEBI:16526"/>
        <dbReference type="ChEBI" id="CHEBI:33737"/>
        <dbReference type="ChEBI" id="CHEBI:33738"/>
        <dbReference type="ChEBI" id="CHEBI:57727"/>
        <dbReference type="ChEBI" id="CHEBI:58151"/>
        <dbReference type="EC" id="1.2.7.12"/>
    </reaction>
</comment>
<dbReference type="Gene3D" id="2.160.20.60">
    <property type="entry name" value="Glutamate synthase, alpha subunit, C-terminal domain"/>
    <property type="match status" value="1"/>
</dbReference>
<dbReference type="PANTHER" id="PTHR39673:SF5">
    <property type="entry name" value="TUNGSTEN-CONTAINING FORMYLMETHANOFURAN DEHYDROGENASE 2 SUBUNIT C"/>
    <property type="match status" value="1"/>
</dbReference>
<proteinExistence type="predicted"/>
<dbReference type="EC" id="1.2.7.12" evidence="2"/>
<gene>
    <name evidence="4" type="ORF">OU421_12015</name>
</gene>
<dbReference type="PANTHER" id="PTHR39673">
    <property type="entry name" value="TUNGSTEN FORMYLMETHANOFURAN DEHYDROGENASE, SUBUNIT C (FWDC)"/>
    <property type="match status" value="1"/>
</dbReference>
<sequence>MKVILEVKERHKPNLPIEAECITPKNFLDPERAFHVWKGNKELDISDVFHVRKDGNAKSAEQVEIIIRGNSANIKRVGEYMDGGKILIEGDIGMHCGNFMSAGLIEIKGNADSWLGREMNGGKIVCHGNAGDYAGSGYRGEKKGMLGGHIEIMGDAGDFAGETMAGGEIIIHGNAGDMPGVDIRDGRLTIMGDCSRPCGNMSGGECRIFGTAYDMLPTFRNEGLTSVESTPVTRFSGDYISRGLGTIYVANYKYME</sequence>
<accession>A0A9X9S6I7</accession>
<dbReference type="InterPro" id="IPR017550">
    <property type="entry name" value="Formylmethanofuran_DH_suC"/>
</dbReference>
<evidence type="ECO:0000256" key="1">
    <source>
        <dbReference type="ARBA" id="ARBA00004830"/>
    </source>
</evidence>
<evidence type="ECO:0000256" key="3">
    <source>
        <dbReference type="ARBA" id="ARBA00048228"/>
    </source>
</evidence>
<dbReference type="AlphaFoldDB" id="A0A9X9S6I7"/>
<dbReference type="Proteomes" id="UP001163096">
    <property type="component" value="Chromosome"/>
</dbReference>
<dbReference type="KEGG" id="mou:OU421_12015"/>
<dbReference type="EMBL" id="CP113361">
    <property type="protein sequence ID" value="WAI02612.1"/>
    <property type="molecule type" value="Genomic_DNA"/>
</dbReference>
<protein>
    <recommendedName>
        <fullName evidence="2">formylmethanofuran dehydrogenase</fullName>
        <ecNumber evidence="2">1.2.7.12</ecNumber>
    </recommendedName>
</protein>
<keyword evidence="4" id="KW-0560">Oxidoreductase</keyword>
<dbReference type="GO" id="GO:0046914">
    <property type="term" value="F:transition metal ion binding"/>
    <property type="evidence" value="ECO:0007669"/>
    <property type="project" value="InterPro"/>
</dbReference>
<dbReference type="NCBIfam" id="TIGR03122">
    <property type="entry name" value="one_C_dehyd_C"/>
    <property type="match status" value="1"/>
</dbReference>
<reference evidence="4" key="1">
    <citation type="submission" date="2022-11" db="EMBL/GenBank/DDBJ databases">
        <title>Complete genome sequence of Methanogenium organophilum DSM 3596.</title>
        <authorList>
            <person name="Chen S.-C."/>
            <person name="Lai S.-J."/>
            <person name="You Y.-T."/>
        </authorList>
    </citation>
    <scope>NUCLEOTIDE SEQUENCE</scope>
    <source>
        <strain evidence="4">DSM 3596</strain>
    </source>
</reference>
<name>A0A9X9S6I7_METOG</name>
<comment type="pathway">
    <text evidence="1">One-carbon metabolism; methanogenesis from CO(2); 5,10-methenyl-5,6,7,8-tetrahydromethanopterin from CO(2): step 1/3.</text>
</comment>
<organism evidence="4 5">
    <name type="scientific">Methanogenium organophilum</name>
    <dbReference type="NCBI Taxonomy" id="2199"/>
    <lineage>
        <taxon>Archaea</taxon>
        <taxon>Methanobacteriati</taxon>
        <taxon>Methanobacteriota</taxon>
        <taxon>Stenosarchaea group</taxon>
        <taxon>Methanomicrobia</taxon>
        <taxon>Methanomicrobiales</taxon>
        <taxon>Methanomicrobiaceae</taxon>
        <taxon>Methanogenium</taxon>
    </lineage>
</organism>
<dbReference type="GO" id="GO:0015948">
    <property type="term" value="P:methanogenesis"/>
    <property type="evidence" value="ECO:0007669"/>
    <property type="project" value="InterPro"/>
</dbReference>
<dbReference type="InterPro" id="IPR036485">
    <property type="entry name" value="Glu_synth_asu_C_sf"/>
</dbReference>
<evidence type="ECO:0000313" key="4">
    <source>
        <dbReference type="EMBL" id="WAI02612.1"/>
    </source>
</evidence>
<evidence type="ECO:0000313" key="5">
    <source>
        <dbReference type="Proteomes" id="UP001163096"/>
    </source>
</evidence>